<accession>A0ABU2LLP7</accession>
<gene>
    <name evidence="4" type="ORF">RNC47_09135</name>
</gene>
<evidence type="ECO:0000313" key="5">
    <source>
        <dbReference type="Proteomes" id="UP001183420"/>
    </source>
</evidence>
<comment type="caution">
    <text evidence="4">The sequence shown here is derived from an EMBL/GenBank/DDBJ whole genome shotgun (WGS) entry which is preliminary data.</text>
</comment>
<proteinExistence type="predicted"/>
<evidence type="ECO:0000259" key="3">
    <source>
        <dbReference type="Pfam" id="PF18435"/>
    </source>
</evidence>
<dbReference type="PANTHER" id="PTHR43037:SF1">
    <property type="entry name" value="BLL1128 PROTEIN"/>
    <property type="match status" value="1"/>
</dbReference>
<dbReference type="PANTHER" id="PTHR43037">
    <property type="entry name" value="UNNAMED PRODUCT-RELATED"/>
    <property type="match status" value="1"/>
</dbReference>
<dbReference type="Gene3D" id="3.40.50.1820">
    <property type="entry name" value="alpha/beta hydrolase"/>
    <property type="match status" value="1"/>
</dbReference>
<dbReference type="EMBL" id="JAVREM010000006">
    <property type="protein sequence ID" value="MDT0318497.1"/>
    <property type="molecule type" value="Genomic_DNA"/>
</dbReference>
<name>A0ABU2LLP7_9ACTN</name>
<evidence type="ECO:0000313" key="4">
    <source>
        <dbReference type="EMBL" id="MDT0318497.1"/>
    </source>
</evidence>
<dbReference type="InterPro" id="IPR029058">
    <property type="entry name" value="AB_hydrolase_fold"/>
</dbReference>
<dbReference type="Pfam" id="PF18435">
    <property type="entry name" value="EstA_Ig_like"/>
    <property type="match status" value="1"/>
</dbReference>
<keyword evidence="5" id="KW-1185">Reference proteome</keyword>
<dbReference type="InterPro" id="IPR050955">
    <property type="entry name" value="Plant_Biomass_Hydrol_Est"/>
</dbReference>
<feature type="signal peptide" evidence="2">
    <location>
        <begin position="1"/>
        <end position="22"/>
    </location>
</feature>
<sequence>MRRRTMLGAAGLVASLPGVVGAAGRATAAGRGGGRELRAIDATVIAEVRPEGYKVTGLAVEYDGVVDLGRGGVATSAFEVTVTLTRPGAEPRTGNRTVVRAYPNDAAEFAGRQRPGRYVVLELDPDDPLAPGAYNETFTRFYDLAGAYEVRQVEDIADRIPARPDVPVVNSGVRNRLVDDYAAATFDAASGVAVDYRLFTPRARPGRRYPLVVTLHGHGESGDDNFAQIAGNQISVAFADPARQARHPAFVLSPQAPQGTPGTGGWWRPDVRAGVLELVRATLARNPAIDPGRVYLTGLSMGSYGSWALLPEHHDLFAAAVLVCGAGDEAAAVESLGAFPIWALHSADDAVVPYDAPGSDYRIFRALEAAGRPTTWSEWAGTAPDRVQEAAAADARGRAEAAGSRHVFTTFPAGTTPLFSHASWIPTYTNDTVIDWLFAQ</sequence>
<organism evidence="4 5">
    <name type="scientific">Streptomyces millisiae</name>
    <dbReference type="NCBI Taxonomy" id="3075542"/>
    <lineage>
        <taxon>Bacteria</taxon>
        <taxon>Bacillati</taxon>
        <taxon>Actinomycetota</taxon>
        <taxon>Actinomycetes</taxon>
        <taxon>Kitasatosporales</taxon>
        <taxon>Streptomycetaceae</taxon>
        <taxon>Streptomyces</taxon>
    </lineage>
</organism>
<evidence type="ECO:0000256" key="2">
    <source>
        <dbReference type="SAM" id="SignalP"/>
    </source>
</evidence>
<feature type="domain" description="Esterase Ig-like N-terminal" evidence="3">
    <location>
        <begin position="42"/>
        <end position="157"/>
    </location>
</feature>
<dbReference type="RefSeq" id="WP_311597211.1">
    <property type="nucleotide sequence ID" value="NZ_JAVREM010000006.1"/>
</dbReference>
<feature type="chain" id="PRO_5046274474" evidence="2">
    <location>
        <begin position="23"/>
        <end position="440"/>
    </location>
</feature>
<dbReference type="Proteomes" id="UP001183420">
    <property type="component" value="Unassembled WGS sequence"/>
</dbReference>
<keyword evidence="1 2" id="KW-0732">Signal</keyword>
<dbReference type="Gene3D" id="2.60.40.2180">
    <property type="match status" value="1"/>
</dbReference>
<dbReference type="InterPro" id="IPR041172">
    <property type="entry name" value="EstA_Ig-like_N"/>
</dbReference>
<protein>
    <submittedName>
        <fullName evidence="4">PHB depolymerase family esterase</fullName>
    </submittedName>
</protein>
<dbReference type="SUPFAM" id="SSF53474">
    <property type="entry name" value="alpha/beta-Hydrolases"/>
    <property type="match status" value="1"/>
</dbReference>
<evidence type="ECO:0000256" key="1">
    <source>
        <dbReference type="ARBA" id="ARBA00022729"/>
    </source>
</evidence>
<reference evidence="5" key="1">
    <citation type="submission" date="2023-07" db="EMBL/GenBank/DDBJ databases">
        <title>30 novel species of actinomycetes from the DSMZ collection.</title>
        <authorList>
            <person name="Nouioui I."/>
        </authorList>
    </citation>
    <scope>NUCLEOTIDE SEQUENCE [LARGE SCALE GENOMIC DNA]</scope>
    <source>
        <strain evidence="5">DSM 44918</strain>
    </source>
</reference>